<reference evidence="2" key="1">
    <citation type="journal article" date="2019" name="Int. J. Syst. Evol. Microbiol.">
        <title>The Global Catalogue of Microorganisms (GCM) 10K type strain sequencing project: providing services to taxonomists for standard genome sequencing and annotation.</title>
        <authorList>
            <consortium name="The Broad Institute Genomics Platform"/>
            <consortium name="The Broad Institute Genome Sequencing Center for Infectious Disease"/>
            <person name="Wu L."/>
            <person name="Ma J."/>
        </authorList>
    </citation>
    <scope>NUCLEOTIDE SEQUENCE [LARGE SCALE GENOMIC DNA]</scope>
    <source>
        <strain evidence="2">CGMCC 4.7304</strain>
    </source>
</reference>
<dbReference type="Proteomes" id="UP001596083">
    <property type="component" value="Unassembled WGS sequence"/>
</dbReference>
<evidence type="ECO:0000313" key="1">
    <source>
        <dbReference type="EMBL" id="MFC5720351.1"/>
    </source>
</evidence>
<gene>
    <name evidence="1" type="ORF">ACFP1Z_09275</name>
</gene>
<name>A0ABW0YUU2_9ACTN</name>
<dbReference type="RefSeq" id="WP_390315454.1">
    <property type="nucleotide sequence ID" value="NZ_JBHSPB010000004.1"/>
</dbReference>
<comment type="caution">
    <text evidence="1">The sequence shown here is derived from an EMBL/GenBank/DDBJ whole genome shotgun (WGS) entry which is preliminary data.</text>
</comment>
<organism evidence="1 2">
    <name type="scientific">Streptomyces gamaensis</name>
    <dbReference type="NCBI Taxonomy" id="1763542"/>
    <lineage>
        <taxon>Bacteria</taxon>
        <taxon>Bacillati</taxon>
        <taxon>Actinomycetota</taxon>
        <taxon>Actinomycetes</taxon>
        <taxon>Kitasatosporales</taxon>
        <taxon>Streptomycetaceae</taxon>
        <taxon>Streptomyces</taxon>
    </lineage>
</organism>
<evidence type="ECO:0008006" key="3">
    <source>
        <dbReference type="Google" id="ProtNLM"/>
    </source>
</evidence>
<evidence type="ECO:0000313" key="2">
    <source>
        <dbReference type="Proteomes" id="UP001596083"/>
    </source>
</evidence>
<sequence length="182" mass="19254">MSASLKDLAAEEAVIDLLAARVAEAKKDVRKRMQAALDAAAESDGVERVAASLPSGEVVATVSLRKGETGAAVVDEGAFARWVRETFPGEQWTSVRVVREVRPWKAAELLAEMTATGAPQIVHRETGEVLTVPGVAIRTTRARTHALTWRRDGKAAVAAAWHSGELAAQLAALTGPSEPEPA</sequence>
<protein>
    <recommendedName>
        <fullName evidence="3">LigA protein</fullName>
    </recommendedName>
</protein>
<accession>A0ABW0YUU2</accession>
<proteinExistence type="predicted"/>
<keyword evidence="2" id="KW-1185">Reference proteome</keyword>
<dbReference type="EMBL" id="JBHSPB010000004">
    <property type="protein sequence ID" value="MFC5720351.1"/>
    <property type="molecule type" value="Genomic_DNA"/>
</dbReference>